<dbReference type="EMBL" id="JBHRVD010000001">
    <property type="protein sequence ID" value="MFC3325627.1"/>
    <property type="molecule type" value="Genomic_DNA"/>
</dbReference>
<sequence>MSVLTNAGITLPRAANAADKIRAACQHLKIRTAIPPSSKRLRRWKRNGAFADAPEAITKLRNELVHPKRMLPGKLPSAIPEAWHLAQWYIEVMLLRLCGYRGVYSHRLISKWVGEVRPFP</sequence>
<evidence type="ECO:0000313" key="2">
    <source>
        <dbReference type="Proteomes" id="UP001595648"/>
    </source>
</evidence>
<name>A0ABV7MW02_9HYPH</name>
<protein>
    <recommendedName>
        <fullName evidence="3">Transposase</fullName>
    </recommendedName>
</protein>
<comment type="caution">
    <text evidence="1">The sequence shown here is derived from an EMBL/GenBank/DDBJ whole genome shotgun (WGS) entry which is preliminary data.</text>
</comment>
<accession>A0ABV7MW02</accession>
<proteinExistence type="predicted"/>
<gene>
    <name evidence="1" type="ORF">ACFOJ9_28240</name>
</gene>
<organism evidence="1 2">
    <name type="scientific">Mesorhizobium cantuariense</name>
    <dbReference type="NCBI Taxonomy" id="1300275"/>
    <lineage>
        <taxon>Bacteria</taxon>
        <taxon>Pseudomonadati</taxon>
        <taxon>Pseudomonadota</taxon>
        <taxon>Alphaproteobacteria</taxon>
        <taxon>Hyphomicrobiales</taxon>
        <taxon>Phyllobacteriaceae</taxon>
        <taxon>Mesorhizobium</taxon>
    </lineage>
</organism>
<evidence type="ECO:0000313" key="1">
    <source>
        <dbReference type="EMBL" id="MFC3325627.1"/>
    </source>
</evidence>
<dbReference type="Proteomes" id="UP001595648">
    <property type="component" value="Unassembled WGS sequence"/>
</dbReference>
<evidence type="ECO:0008006" key="3">
    <source>
        <dbReference type="Google" id="ProtNLM"/>
    </source>
</evidence>
<dbReference type="RefSeq" id="WP_352904631.1">
    <property type="nucleotide sequence ID" value="NZ_JBHRVD010000001.1"/>
</dbReference>
<keyword evidence="2" id="KW-1185">Reference proteome</keyword>
<reference evidence="2" key="1">
    <citation type="journal article" date="2019" name="Int. J. Syst. Evol. Microbiol.">
        <title>The Global Catalogue of Microorganisms (GCM) 10K type strain sequencing project: providing services to taxonomists for standard genome sequencing and annotation.</title>
        <authorList>
            <consortium name="The Broad Institute Genomics Platform"/>
            <consortium name="The Broad Institute Genome Sequencing Center for Infectious Disease"/>
            <person name="Wu L."/>
            <person name="Ma J."/>
        </authorList>
    </citation>
    <scope>NUCLEOTIDE SEQUENCE [LARGE SCALE GENOMIC DNA]</scope>
    <source>
        <strain evidence="2">ICMP 19515</strain>
    </source>
</reference>